<evidence type="ECO:0000259" key="33">
    <source>
        <dbReference type="PROSITE" id="PS50011"/>
    </source>
</evidence>
<evidence type="ECO:0000256" key="15">
    <source>
        <dbReference type="ARBA" id="ARBA00023018"/>
    </source>
</evidence>
<dbReference type="PIRSF" id="PIRSF000615">
    <property type="entry name" value="TyrPK_CSF1-R"/>
    <property type="match status" value="1"/>
</dbReference>
<keyword evidence="4" id="KW-0597">Phosphoprotein</keyword>
<evidence type="ECO:0000256" key="26">
    <source>
        <dbReference type="PIRSR" id="PIRSR000615-1"/>
    </source>
</evidence>
<feature type="binding site" evidence="28">
    <location>
        <position position="807"/>
    </location>
    <ligand>
        <name>Mg(2+)</name>
        <dbReference type="ChEBI" id="CHEBI:18420"/>
    </ligand>
</feature>
<keyword evidence="3" id="KW-1003">Cell membrane</keyword>
<dbReference type="PROSITE" id="PS50011">
    <property type="entry name" value="PROTEIN_KINASE_DOM"/>
    <property type="match status" value="1"/>
</dbReference>
<dbReference type="PANTHER" id="PTHR24416">
    <property type="entry name" value="TYROSINE-PROTEIN KINASE RECEPTOR"/>
    <property type="match status" value="1"/>
</dbReference>
<dbReference type="EMBL" id="L11311">
    <property type="protein sequence ID" value="AAA49285.1"/>
    <property type="molecule type" value="mRNA"/>
</dbReference>
<evidence type="ECO:0000256" key="23">
    <source>
        <dbReference type="ARBA" id="ARBA00023319"/>
    </source>
</evidence>
<dbReference type="Gene3D" id="1.10.2000.10">
    <property type="entry name" value="Frizzled cysteine-rich domain"/>
    <property type="match status" value="1"/>
</dbReference>
<dbReference type="SMART" id="SM00219">
    <property type="entry name" value="TyrKc"/>
    <property type="match status" value="1"/>
</dbReference>
<dbReference type="SMART" id="SM00409">
    <property type="entry name" value="IG"/>
    <property type="match status" value="3"/>
</dbReference>
<dbReference type="SMART" id="SM00130">
    <property type="entry name" value="KR"/>
    <property type="match status" value="1"/>
</dbReference>
<dbReference type="PROSITE" id="PS00109">
    <property type="entry name" value="PROTEIN_KINASE_TYR"/>
    <property type="match status" value="1"/>
</dbReference>
<dbReference type="InterPro" id="IPR013806">
    <property type="entry name" value="Kringle-like"/>
</dbReference>
<dbReference type="InterPro" id="IPR000719">
    <property type="entry name" value="Prot_kinase_dom"/>
</dbReference>
<evidence type="ECO:0000256" key="9">
    <source>
        <dbReference type="ARBA" id="ARBA00022737"/>
    </source>
</evidence>
<reference evidence="37" key="1">
    <citation type="journal article" date="1993" name="Proc. Natl. Acad. Sci. U.S.A.">
        <title>Muscle-specific trk-related receptor with a kringle domain defines a distinct class of receptor tyrosine kinases.</title>
        <authorList>
            <person name="Jennings C.G."/>
            <person name="Dyer S.M."/>
            <person name="Burden S.J."/>
        </authorList>
    </citation>
    <scope>NUCLEOTIDE SEQUENCE</scope>
    <source>
        <tissue evidence="37">Electric organ</tissue>
    </source>
</reference>
<evidence type="ECO:0000256" key="28">
    <source>
        <dbReference type="PIRSR" id="PIRSR000615-3"/>
    </source>
</evidence>
<feature type="domain" description="Protein kinase" evidence="33">
    <location>
        <begin position="652"/>
        <end position="940"/>
    </location>
</feature>
<protein>
    <recommendedName>
        <fullName evidence="1">receptor protein-tyrosine kinase</fullName>
        <ecNumber evidence="1">2.7.10.1</ecNumber>
    </recommendedName>
</protein>
<feature type="binding site" evidence="27">
    <location>
        <position position="806"/>
    </location>
    <ligand>
        <name>ATP</name>
        <dbReference type="ChEBI" id="CHEBI:30616"/>
    </ligand>
</feature>
<dbReference type="Gene3D" id="2.60.40.10">
    <property type="entry name" value="Immunoglobulins"/>
    <property type="match status" value="3"/>
</dbReference>
<keyword evidence="19 37" id="KW-0675">Receptor</keyword>
<dbReference type="InterPro" id="IPR003599">
    <property type="entry name" value="Ig_sub"/>
</dbReference>
<feature type="domain" description="FZ" evidence="34">
    <location>
        <begin position="314"/>
        <end position="450"/>
    </location>
</feature>
<keyword evidence="21" id="KW-0325">Glycoprotein</keyword>
<dbReference type="PIR" id="A47299">
    <property type="entry name" value="A47299"/>
</dbReference>
<evidence type="ECO:0000256" key="3">
    <source>
        <dbReference type="ARBA" id="ARBA00022475"/>
    </source>
</evidence>
<comment type="subcellular location">
    <subcellularLocation>
        <location evidence="24">Postsynaptic cell membrane</location>
        <topology evidence="24">Single-pass type I membrane protein</topology>
    </subcellularLocation>
</comment>
<dbReference type="InterPro" id="IPR013783">
    <property type="entry name" value="Ig-like_fold"/>
</dbReference>
<dbReference type="Gene3D" id="1.10.510.10">
    <property type="entry name" value="Transferase(Phosphotransferase) domain 1"/>
    <property type="match status" value="1"/>
</dbReference>
<dbReference type="InterPro" id="IPR001245">
    <property type="entry name" value="Ser-Thr/Tyr_kinase_cat_dom"/>
</dbReference>
<keyword evidence="6" id="KW-0808">Transferase</keyword>
<dbReference type="FunFam" id="2.60.40.10:FF:000004">
    <property type="entry name" value="DCC isoform 1"/>
    <property type="match status" value="1"/>
</dbReference>
<dbReference type="InterPro" id="IPR017441">
    <property type="entry name" value="Protein_kinase_ATP_BS"/>
</dbReference>
<evidence type="ECO:0000256" key="4">
    <source>
        <dbReference type="ARBA" id="ARBA00022553"/>
    </source>
</evidence>
<keyword evidence="15" id="KW-0770">Synapse</keyword>
<dbReference type="GO" id="GO:0007528">
    <property type="term" value="P:neuromuscular junction development"/>
    <property type="evidence" value="ECO:0007669"/>
    <property type="project" value="UniProtKB-ARBA"/>
</dbReference>
<evidence type="ECO:0000256" key="29">
    <source>
        <dbReference type="PROSITE-ProRule" id="PRU00121"/>
    </source>
</evidence>
<evidence type="ECO:0000256" key="22">
    <source>
        <dbReference type="ARBA" id="ARBA00023257"/>
    </source>
</evidence>
<evidence type="ECO:0000256" key="20">
    <source>
        <dbReference type="ARBA" id="ARBA00023179"/>
    </source>
</evidence>
<feature type="domain" description="Ig-like" evidence="36">
    <location>
        <begin position="30"/>
        <end position="118"/>
    </location>
</feature>
<dbReference type="InterPro" id="IPR008266">
    <property type="entry name" value="Tyr_kinase_AS"/>
</dbReference>
<dbReference type="Pfam" id="PF07714">
    <property type="entry name" value="PK_Tyr_Ser-Thr"/>
    <property type="match status" value="1"/>
</dbReference>
<evidence type="ECO:0000256" key="12">
    <source>
        <dbReference type="ARBA" id="ARBA00022782"/>
    </source>
</evidence>
<feature type="binding site" evidence="27">
    <location>
        <begin position="659"/>
        <end position="666"/>
    </location>
    <ligand>
        <name>ATP</name>
        <dbReference type="ChEBI" id="CHEBI:30616"/>
    </ligand>
</feature>
<dbReference type="GO" id="GO:0043235">
    <property type="term" value="C:receptor complex"/>
    <property type="evidence" value="ECO:0007669"/>
    <property type="project" value="TreeGrafter"/>
</dbReference>
<feature type="binding site" evidence="28">
    <location>
        <position position="820"/>
    </location>
    <ligand>
        <name>Mg(2+)</name>
        <dbReference type="ChEBI" id="CHEBI:18420"/>
    </ligand>
</feature>
<dbReference type="Pfam" id="PF00051">
    <property type="entry name" value="Kringle"/>
    <property type="match status" value="1"/>
</dbReference>
<dbReference type="InterPro" id="IPR036790">
    <property type="entry name" value="Frizzled_dom_sf"/>
</dbReference>
<dbReference type="GO" id="GO:0017147">
    <property type="term" value="F:Wnt-protein binding"/>
    <property type="evidence" value="ECO:0007669"/>
    <property type="project" value="TreeGrafter"/>
</dbReference>
<dbReference type="Pfam" id="PF07679">
    <property type="entry name" value="I-set"/>
    <property type="match status" value="1"/>
</dbReference>
<dbReference type="CDD" id="cd00108">
    <property type="entry name" value="KR"/>
    <property type="match status" value="1"/>
</dbReference>
<dbReference type="InterPro" id="IPR011009">
    <property type="entry name" value="Kinase-like_dom_sf"/>
</dbReference>
<evidence type="ECO:0000256" key="14">
    <source>
        <dbReference type="ARBA" id="ARBA00022989"/>
    </source>
</evidence>
<comment type="caution">
    <text evidence="29">Lacks conserved residue(s) required for the propagation of feature annotation.</text>
</comment>
<dbReference type="CDD" id="cd05050">
    <property type="entry name" value="PTKc_Musk"/>
    <property type="match status" value="1"/>
</dbReference>
<dbReference type="InterPro" id="IPR050122">
    <property type="entry name" value="RTK"/>
</dbReference>
<dbReference type="Pfam" id="PF01392">
    <property type="entry name" value="Fz"/>
    <property type="match status" value="1"/>
</dbReference>
<dbReference type="InterPro" id="IPR020067">
    <property type="entry name" value="Frizzled_dom"/>
</dbReference>
<feature type="binding site" evidence="27 30">
    <location>
        <position position="686"/>
    </location>
    <ligand>
        <name>ATP</name>
        <dbReference type="ChEBI" id="CHEBI:30616"/>
    </ligand>
</feature>
<evidence type="ECO:0000256" key="11">
    <source>
        <dbReference type="ARBA" id="ARBA00022777"/>
    </source>
</evidence>
<feature type="chain" id="PRO_5004165663" description="receptor protein-tyrosine kinase" evidence="32">
    <location>
        <begin position="23"/>
        <end position="946"/>
    </location>
</feature>
<proteinExistence type="evidence at transcript level"/>
<dbReference type="SUPFAM" id="SSF56112">
    <property type="entry name" value="Protein kinase-like (PK-like)"/>
    <property type="match status" value="1"/>
</dbReference>
<dbReference type="InterPro" id="IPR018056">
    <property type="entry name" value="Kringle_CS"/>
</dbReference>
<dbReference type="PROSITE" id="PS50038">
    <property type="entry name" value="FZ"/>
    <property type="match status" value="1"/>
</dbReference>
<comment type="catalytic activity">
    <reaction evidence="25">
        <text>L-tyrosyl-[protein] + ATP = O-phospho-L-tyrosyl-[protein] + ADP + H(+)</text>
        <dbReference type="Rhea" id="RHEA:10596"/>
        <dbReference type="Rhea" id="RHEA-COMP:10136"/>
        <dbReference type="Rhea" id="RHEA-COMP:20101"/>
        <dbReference type="ChEBI" id="CHEBI:15378"/>
        <dbReference type="ChEBI" id="CHEBI:30616"/>
        <dbReference type="ChEBI" id="CHEBI:46858"/>
        <dbReference type="ChEBI" id="CHEBI:61978"/>
        <dbReference type="ChEBI" id="CHEBI:456216"/>
        <dbReference type="EC" id="2.7.10.1"/>
    </reaction>
</comment>
<evidence type="ECO:0000256" key="6">
    <source>
        <dbReference type="ARBA" id="ARBA00022679"/>
    </source>
</evidence>
<keyword evidence="8 32" id="KW-0732">Signal</keyword>
<evidence type="ECO:0000256" key="10">
    <source>
        <dbReference type="ARBA" id="ARBA00022741"/>
    </source>
</evidence>
<feature type="signal peptide" evidence="32">
    <location>
        <begin position="1"/>
        <end position="22"/>
    </location>
</feature>
<dbReference type="AlphaFoldDB" id="Q07153"/>
<dbReference type="InterPro" id="IPR036179">
    <property type="entry name" value="Ig-like_dom_sf"/>
</dbReference>
<keyword evidence="17" id="KW-0829">Tyrosine-protein kinase</keyword>
<dbReference type="InterPro" id="IPR038178">
    <property type="entry name" value="Kringle_sf"/>
</dbReference>
<name>Q07153_TETCF</name>
<sequence>MNFIPVDIPLLMIFLVTTGGSADGILPKAPQITSPLETVDALVEEEASFMCAVDSYPAAEITWTRNNIPIRPFDTRYSTKENGQILTILSVEDTDNGVYCCTANNGMGSSAQSCGALQVKMKPKIIRPPTDVRALLGSKVVLPCSTMGNPKPAISWFKDETALKNDQPRTSVLESGNLRIRNVQLEDAGKYRCLARNSLGFEYSRSAALEVQVSARIVKAPTSQNVSYGSEVILQCKATGFPIPTIKWLENGRAVPKGSIQNRIKGEVMESRLRVYVTRPSLFTCLTTNKHNEGSTTAKATATLDIKEWRLYKGDLGYCSTYRGEVCQGLLGNGQLVFFNSSFADAEGTQEMMARSTWTELDGVSLLCKPAAESLLCHFIFQDCNPLGLGPTPKLVCREHCLAVKELYCYKEWITMEDNSRIGVYSAGLSLPDCQRLPSIHHDPEACTRVSFLDMKKGLVTRMCYNNNGRFYQGSVNVTASGISCQRWSEQAPHFHRRLPEIFPELANSDNFCRNPGGESERPWCYTMDRDIRWEFCNVPQCINVSSISEMKPKTETANTPSTSATYSMTVIISIISSLAASILLIIIILTCHHHQKGLQTRKSYRTTETPTLATLPSELLLDRLHPNPMYQRLPLLLNAKLLSLEYPRNNIEYVRDIGEGAFGRVFQARAPHLLPQETSTMVAVKMLKEEASPDMQADFRREAALMAEFNHPNIVKLLGVCAVGKPMCLLFEYMAHGDLNEYLRKRSPITARTLRPANCVGWSSGWGKGLTALSCADQLNIAKQISAGMTYLSERKFVHRDLATRNCLVGEKLVVKIADFGLSRNIYSADYYKANENDAIPIRWMPPESIFFNRYTTESDVWAYGVVLWEIFSSGMQPYYGMAHEEVIYYVRDGNILSCPENCPPELYNLMRLCWSNMPSDRPTFASIHRILERMHQRMAAALPV</sequence>
<keyword evidence="2" id="KW-0217">Developmental protein</keyword>
<dbReference type="PROSITE" id="PS50835">
    <property type="entry name" value="IG_LIKE"/>
    <property type="match status" value="3"/>
</dbReference>
<dbReference type="FunFam" id="1.10.510.10:FF:000176">
    <property type="entry name" value="Muscle, skeletal receptor tyrosine protein kinase"/>
    <property type="match status" value="1"/>
</dbReference>
<dbReference type="InterPro" id="IPR013098">
    <property type="entry name" value="Ig_I-set"/>
</dbReference>
<evidence type="ECO:0000256" key="21">
    <source>
        <dbReference type="ARBA" id="ARBA00023180"/>
    </source>
</evidence>
<dbReference type="InterPro" id="IPR003598">
    <property type="entry name" value="Ig_sub2"/>
</dbReference>
<dbReference type="Gene3D" id="3.30.200.20">
    <property type="entry name" value="Phosphorylase Kinase, domain 1"/>
    <property type="match status" value="1"/>
</dbReference>
<feature type="transmembrane region" description="Helical" evidence="31">
    <location>
        <begin position="567"/>
        <end position="592"/>
    </location>
</feature>
<dbReference type="SUPFAM" id="SSF48726">
    <property type="entry name" value="Immunoglobulin"/>
    <property type="match status" value="3"/>
</dbReference>
<dbReference type="PANTHER" id="PTHR24416:SF317">
    <property type="entry name" value="MUSCLE, SKELETAL RECEPTOR TYROSINE-PROTEIN KINASE"/>
    <property type="match status" value="1"/>
</dbReference>
<evidence type="ECO:0000256" key="8">
    <source>
        <dbReference type="ARBA" id="ARBA00022729"/>
    </source>
</evidence>
<keyword evidence="14 31" id="KW-1133">Transmembrane helix</keyword>
<evidence type="ECO:0000256" key="24">
    <source>
        <dbReference type="ARBA" id="ARBA00035006"/>
    </source>
</evidence>
<evidence type="ECO:0000259" key="35">
    <source>
        <dbReference type="PROSITE" id="PS50070"/>
    </source>
</evidence>
<dbReference type="GO" id="GO:0045211">
    <property type="term" value="C:postsynaptic membrane"/>
    <property type="evidence" value="ECO:0007669"/>
    <property type="project" value="UniProtKB-SubCell"/>
</dbReference>
<dbReference type="FunFam" id="1.10.2000.10:FF:000009">
    <property type="entry name" value="Muscle, skeletal, receptor tyrosine kinase"/>
    <property type="match status" value="1"/>
</dbReference>
<dbReference type="GO" id="GO:0046872">
    <property type="term" value="F:metal ion binding"/>
    <property type="evidence" value="ECO:0007669"/>
    <property type="project" value="UniProtKB-KW"/>
</dbReference>
<dbReference type="GO" id="GO:0005524">
    <property type="term" value="F:ATP binding"/>
    <property type="evidence" value="ECO:0007669"/>
    <property type="project" value="UniProtKB-UniRule"/>
</dbReference>
<feature type="active site" description="Proton acceptor" evidence="26">
    <location>
        <position position="802"/>
    </location>
</feature>
<keyword evidence="13 27" id="KW-0067">ATP-binding</keyword>
<evidence type="ECO:0000259" key="34">
    <source>
        <dbReference type="PROSITE" id="PS50038"/>
    </source>
</evidence>
<dbReference type="Gene3D" id="2.40.20.10">
    <property type="entry name" value="Plasminogen Kringle 4"/>
    <property type="match status" value="1"/>
</dbReference>
<organism evidence="37">
    <name type="scientific">Tetronarce californica</name>
    <name type="common">Pacific electric ray</name>
    <name type="synonym">Torpedo californica</name>
    <dbReference type="NCBI Taxonomy" id="7787"/>
    <lineage>
        <taxon>Eukaryota</taxon>
        <taxon>Metazoa</taxon>
        <taxon>Chordata</taxon>
        <taxon>Craniata</taxon>
        <taxon>Vertebrata</taxon>
        <taxon>Chondrichthyes</taxon>
        <taxon>Elasmobranchii</taxon>
        <taxon>Batoidea</taxon>
        <taxon>Torpediniformes</taxon>
        <taxon>Torpedinidae</taxon>
        <taxon>Tetronarce</taxon>
    </lineage>
</organism>
<evidence type="ECO:0000256" key="13">
    <source>
        <dbReference type="ARBA" id="ARBA00022840"/>
    </source>
</evidence>
<dbReference type="FunFam" id="3.30.200.20:FF:000159">
    <property type="entry name" value="muscle, skeletal receptor tyrosine-protein kinase"/>
    <property type="match status" value="1"/>
</dbReference>
<dbReference type="Pfam" id="PF13927">
    <property type="entry name" value="Ig_3"/>
    <property type="match status" value="2"/>
</dbReference>
<keyword evidence="12" id="KW-0221">Differentiation</keyword>
<dbReference type="PRINTS" id="PR00109">
    <property type="entry name" value="TYRKINASE"/>
</dbReference>
<evidence type="ECO:0000259" key="36">
    <source>
        <dbReference type="PROSITE" id="PS50835"/>
    </source>
</evidence>
<dbReference type="PROSITE" id="PS50070">
    <property type="entry name" value="KRINGLE_2"/>
    <property type="match status" value="1"/>
</dbReference>
<evidence type="ECO:0000256" key="32">
    <source>
        <dbReference type="SAM" id="SignalP"/>
    </source>
</evidence>
<keyword evidence="28" id="KW-0460">Magnesium</keyword>
<keyword evidence="16 31" id="KW-0472">Membrane</keyword>
<keyword evidence="7 31" id="KW-0812">Transmembrane</keyword>
<evidence type="ECO:0000256" key="30">
    <source>
        <dbReference type="PROSITE-ProRule" id="PRU10141"/>
    </source>
</evidence>
<dbReference type="PRINTS" id="PR00018">
    <property type="entry name" value="KRINGLE"/>
</dbReference>
<dbReference type="GO" id="GO:0004714">
    <property type="term" value="F:transmembrane receptor protein tyrosine kinase activity"/>
    <property type="evidence" value="ECO:0007669"/>
    <property type="project" value="UniProtKB-EC"/>
</dbReference>
<feature type="domain" description="Kringle" evidence="35">
    <location>
        <begin position="463"/>
        <end position="542"/>
    </location>
</feature>
<dbReference type="CDD" id="cd07469">
    <property type="entry name" value="CRD_TK_ROR_related"/>
    <property type="match status" value="1"/>
</dbReference>
<dbReference type="PROSITE" id="PS00021">
    <property type="entry name" value="KRINGLE_1"/>
    <property type="match status" value="1"/>
</dbReference>
<evidence type="ECO:0000256" key="7">
    <source>
        <dbReference type="ARBA" id="ARBA00022692"/>
    </source>
</evidence>
<dbReference type="SMART" id="SM00408">
    <property type="entry name" value="IGc2"/>
    <property type="match status" value="3"/>
</dbReference>
<feature type="binding site" evidence="27">
    <location>
        <begin position="733"/>
        <end position="739"/>
    </location>
    <ligand>
        <name>ATP</name>
        <dbReference type="ChEBI" id="CHEBI:30616"/>
    </ligand>
</feature>
<evidence type="ECO:0000256" key="25">
    <source>
        <dbReference type="ARBA" id="ARBA00051243"/>
    </source>
</evidence>
<dbReference type="GO" id="GO:0030154">
    <property type="term" value="P:cell differentiation"/>
    <property type="evidence" value="ECO:0007669"/>
    <property type="project" value="UniProtKB-KW"/>
</dbReference>
<keyword evidence="10 27" id="KW-0547">Nucleotide-binding</keyword>
<dbReference type="InterPro" id="IPR020635">
    <property type="entry name" value="Tyr_kinase_cat_dom"/>
</dbReference>
<accession>Q07153</accession>
<dbReference type="InterPro" id="IPR000001">
    <property type="entry name" value="Kringle"/>
</dbReference>
<keyword evidence="22" id="KW-0628">Postsynaptic cell membrane</keyword>
<evidence type="ECO:0000256" key="17">
    <source>
        <dbReference type="ARBA" id="ARBA00023137"/>
    </source>
</evidence>
<evidence type="ECO:0000256" key="18">
    <source>
        <dbReference type="ARBA" id="ARBA00023157"/>
    </source>
</evidence>
<evidence type="ECO:0000256" key="5">
    <source>
        <dbReference type="ARBA" id="ARBA00022572"/>
    </source>
</evidence>
<keyword evidence="18" id="KW-1015">Disulfide bond</keyword>
<evidence type="ECO:0000256" key="27">
    <source>
        <dbReference type="PIRSR" id="PIRSR000615-2"/>
    </source>
</evidence>
<evidence type="ECO:0000256" key="1">
    <source>
        <dbReference type="ARBA" id="ARBA00011902"/>
    </source>
</evidence>
<keyword evidence="23" id="KW-0393">Immunoglobulin domain</keyword>
<dbReference type="SUPFAM" id="SSF57440">
    <property type="entry name" value="Kringle-like"/>
    <property type="match status" value="1"/>
</dbReference>
<evidence type="ECO:0000256" key="16">
    <source>
        <dbReference type="ARBA" id="ARBA00023136"/>
    </source>
</evidence>
<evidence type="ECO:0000256" key="2">
    <source>
        <dbReference type="ARBA" id="ARBA00022473"/>
    </source>
</evidence>
<evidence type="ECO:0000313" key="37">
    <source>
        <dbReference type="EMBL" id="AAA49285.1"/>
    </source>
</evidence>
<feature type="domain" description="Ig-like" evidence="36">
    <location>
        <begin position="123"/>
        <end position="214"/>
    </location>
</feature>
<keyword evidence="20" id="KW-0514">Muscle protein</keyword>
<evidence type="ECO:0000256" key="31">
    <source>
        <dbReference type="SAM" id="Phobius"/>
    </source>
</evidence>
<dbReference type="GO" id="GO:0007169">
    <property type="term" value="P:cell surface receptor protein tyrosine kinase signaling pathway"/>
    <property type="evidence" value="ECO:0007669"/>
    <property type="project" value="TreeGrafter"/>
</dbReference>
<keyword evidence="28" id="KW-0479">Metal-binding</keyword>
<keyword evidence="11 37" id="KW-0418">Kinase</keyword>
<dbReference type="PROSITE" id="PS00107">
    <property type="entry name" value="PROTEIN_KINASE_ATP"/>
    <property type="match status" value="1"/>
</dbReference>
<dbReference type="GO" id="GO:0010604">
    <property type="term" value="P:positive regulation of macromolecule metabolic process"/>
    <property type="evidence" value="ECO:0007669"/>
    <property type="project" value="UniProtKB-ARBA"/>
</dbReference>
<dbReference type="InterPro" id="IPR007110">
    <property type="entry name" value="Ig-like_dom"/>
</dbReference>
<feature type="domain" description="Ig-like" evidence="36">
    <location>
        <begin position="215"/>
        <end position="303"/>
    </location>
</feature>
<evidence type="ECO:0000256" key="19">
    <source>
        <dbReference type="ARBA" id="ARBA00023170"/>
    </source>
</evidence>
<keyword evidence="5 29" id="KW-0420">Kringle</keyword>
<keyword evidence="9" id="KW-0677">Repeat</keyword>
<dbReference type="EC" id="2.7.10.1" evidence="1"/>
<dbReference type="FunFam" id="2.60.40.10:FF:000260">
    <property type="entry name" value="Muscle, skeletal receptor tyrosine protein kinase"/>
    <property type="match status" value="1"/>
</dbReference>